<comment type="caution">
    <text evidence="2">The sequence shown here is derived from an EMBL/GenBank/DDBJ whole genome shotgun (WGS) entry which is preliminary data.</text>
</comment>
<keyword evidence="3" id="KW-1185">Reference proteome</keyword>
<dbReference type="OrthoDB" id="690771at2759"/>
<dbReference type="PANTHER" id="PTHR33978:SF18">
    <property type="entry name" value="OS01G0656300 PROTEIN"/>
    <property type="match status" value="1"/>
</dbReference>
<dbReference type="EMBL" id="CM029045">
    <property type="protein sequence ID" value="KAG2599550.1"/>
    <property type="molecule type" value="Genomic_DNA"/>
</dbReference>
<proteinExistence type="predicted"/>
<gene>
    <name evidence="2" type="ORF">PVAP13_5KG427200</name>
</gene>
<evidence type="ECO:0000256" key="1">
    <source>
        <dbReference type="SAM" id="MobiDB-lite"/>
    </source>
</evidence>
<feature type="region of interest" description="Disordered" evidence="1">
    <location>
        <begin position="57"/>
        <end position="91"/>
    </location>
</feature>
<dbReference type="AlphaFoldDB" id="A0A8T0SLV0"/>
<dbReference type="Proteomes" id="UP000823388">
    <property type="component" value="Chromosome 5K"/>
</dbReference>
<reference evidence="2" key="1">
    <citation type="submission" date="2020-05" db="EMBL/GenBank/DDBJ databases">
        <title>WGS assembly of Panicum virgatum.</title>
        <authorList>
            <person name="Lovell J.T."/>
            <person name="Jenkins J."/>
            <person name="Shu S."/>
            <person name="Juenger T.E."/>
            <person name="Schmutz J."/>
        </authorList>
    </citation>
    <scope>NUCLEOTIDE SEQUENCE</scope>
    <source>
        <strain evidence="2">AP13</strain>
    </source>
</reference>
<accession>A0A8T0SLV0</accession>
<name>A0A8T0SLV0_PANVG</name>
<dbReference type="PANTHER" id="PTHR33978">
    <property type="entry name" value="SERINE/THREONINE-KINASE"/>
    <property type="match status" value="1"/>
</dbReference>
<evidence type="ECO:0000313" key="2">
    <source>
        <dbReference type="EMBL" id="KAG2599550.1"/>
    </source>
</evidence>
<evidence type="ECO:0000313" key="3">
    <source>
        <dbReference type="Proteomes" id="UP000823388"/>
    </source>
</evidence>
<organism evidence="2 3">
    <name type="scientific">Panicum virgatum</name>
    <name type="common">Blackwell switchgrass</name>
    <dbReference type="NCBI Taxonomy" id="38727"/>
    <lineage>
        <taxon>Eukaryota</taxon>
        <taxon>Viridiplantae</taxon>
        <taxon>Streptophyta</taxon>
        <taxon>Embryophyta</taxon>
        <taxon>Tracheophyta</taxon>
        <taxon>Spermatophyta</taxon>
        <taxon>Magnoliopsida</taxon>
        <taxon>Liliopsida</taxon>
        <taxon>Poales</taxon>
        <taxon>Poaceae</taxon>
        <taxon>PACMAD clade</taxon>
        <taxon>Panicoideae</taxon>
        <taxon>Panicodae</taxon>
        <taxon>Paniceae</taxon>
        <taxon>Panicinae</taxon>
        <taxon>Panicum</taxon>
        <taxon>Panicum sect. Hiantes</taxon>
    </lineage>
</organism>
<sequence>MEQQEAGGGGDLQQQVISGKEEGLVLATWDCGSPLYDSFELASVHRVLESHLMVLPFPGDDAASRSRRLERRGGSGTAPPPPHETSNRSAVRRWRKVGRWRGNKAAAAVFRAVTCWGKL</sequence>
<protein>
    <submittedName>
        <fullName evidence="2">Uncharacterized protein</fullName>
    </submittedName>
</protein>